<dbReference type="OrthoDB" id="840060at2"/>
<dbReference type="eggNOG" id="ENOG5030WEH">
    <property type="taxonomic scope" value="Bacteria"/>
</dbReference>
<accession>A1ZJ69</accession>
<sequence length="64" mass="7870">MLEYVKTILQKVSFDKILFEKELNKSISKYLKPNEVEEFRDWCYQMFNPTYPQILDRCFNHSMV</sequence>
<dbReference type="AlphaFoldDB" id="A1ZJ69"/>
<gene>
    <name evidence="1" type="ORF">M23134_00489</name>
</gene>
<dbReference type="Proteomes" id="UP000004095">
    <property type="component" value="Unassembled WGS sequence"/>
</dbReference>
<organism evidence="1 2">
    <name type="scientific">Microscilla marina ATCC 23134</name>
    <dbReference type="NCBI Taxonomy" id="313606"/>
    <lineage>
        <taxon>Bacteria</taxon>
        <taxon>Pseudomonadati</taxon>
        <taxon>Bacteroidota</taxon>
        <taxon>Cytophagia</taxon>
        <taxon>Cytophagales</taxon>
        <taxon>Microscillaceae</taxon>
        <taxon>Microscilla</taxon>
    </lineage>
</organism>
<evidence type="ECO:0000313" key="1">
    <source>
        <dbReference type="EMBL" id="EAY29605.1"/>
    </source>
</evidence>
<evidence type="ECO:0000313" key="2">
    <source>
        <dbReference type="Proteomes" id="UP000004095"/>
    </source>
</evidence>
<comment type="caution">
    <text evidence="1">The sequence shown here is derived from an EMBL/GenBank/DDBJ whole genome shotgun (WGS) entry which is preliminary data.</text>
</comment>
<name>A1ZJ69_MICM2</name>
<proteinExistence type="predicted"/>
<dbReference type="EMBL" id="AAWS01000010">
    <property type="protein sequence ID" value="EAY29605.1"/>
    <property type="molecule type" value="Genomic_DNA"/>
</dbReference>
<dbReference type="RefSeq" id="WP_002696042.1">
    <property type="nucleotide sequence ID" value="NZ_AAWS01000010.1"/>
</dbReference>
<protein>
    <submittedName>
        <fullName evidence="1">Uncharacterized protein</fullName>
    </submittedName>
</protein>
<keyword evidence="2" id="KW-1185">Reference proteome</keyword>
<reference evidence="1 2" key="1">
    <citation type="submission" date="2007-01" db="EMBL/GenBank/DDBJ databases">
        <authorList>
            <person name="Haygood M."/>
            <person name="Podell S."/>
            <person name="Anderson C."/>
            <person name="Hopkinson B."/>
            <person name="Roe K."/>
            <person name="Barbeau K."/>
            <person name="Gaasterland T."/>
            <person name="Ferriera S."/>
            <person name="Johnson J."/>
            <person name="Kravitz S."/>
            <person name="Beeson K."/>
            <person name="Sutton G."/>
            <person name="Rogers Y.-H."/>
            <person name="Friedman R."/>
            <person name="Frazier M."/>
            <person name="Venter J.C."/>
        </authorList>
    </citation>
    <scope>NUCLEOTIDE SEQUENCE [LARGE SCALE GENOMIC DNA]</scope>
    <source>
        <strain evidence="1 2">ATCC 23134</strain>
    </source>
</reference>